<feature type="region of interest" description="Disordered" evidence="3">
    <location>
        <begin position="204"/>
        <end position="271"/>
    </location>
</feature>
<dbReference type="OrthoDB" id="29523at2759"/>
<feature type="compositionally biased region" description="Basic residues" evidence="3">
    <location>
        <begin position="460"/>
        <end position="470"/>
    </location>
</feature>
<reference evidence="5" key="1">
    <citation type="journal article" date="2021" name="Proc. Natl. Acad. Sci. U.S.A.">
        <title>Three genomes in the algal genus Volvox reveal the fate of a haploid sex-determining region after a transition to homothallism.</title>
        <authorList>
            <person name="Yamamoto K."/>
            <person name="Hamaji T."/>
            <person name="Kawai-Toyooka H."/>
            <person name="Matsuzaki R."/>
            <person name="Takahashi F."/>
            <person name="Nishimura Y."/>
            <person name="Kawachi M."/>
            <person name="Noguchi H."/>
            <person name="Minakuchi Y."/>
            <person name="Umen J.G."/>
            <person name="Toyoda A."/>
            <person name="Nozaki H."/>
        </authorList>
    </citation>
    <scope>NUCLEOTIDE SEQUENCE</scope>
    <source>
        <strain evidence="5">NIES-3785</strain>
    </source>
</reference>
<evidence type="ECO:0000259" key="4">
    <source>
        <dbReference type="Pfam" id="PF25879"/>
    </source>
</evidence>
<accession>A0A8J4G0F4</accession>
<gene>
    <name evidence="5" type="ORF">Vretimale_9640</name>
</gene>
<dbReference type="PANTHER" id="PTHR23149:SF9">
    <property type="entry name" value="G PATCH DOMAIN-CONTAINING PROTEIN 4"/>
    <property type="match status" value="1"/>
</dbReference>
<feature type="region of interest" description="Disordered" evidence="3">
    <location>
        <begin position="38"/>
        <end position="108"/>
    </location>
</feature>
<feature type="region of interest" description="Disordered" evidence="3">
    <location>
        <begin position="318"/>
        <end position="383"/>
    </location>
</feature>
<evidence type="ECO:0000313" key="6">
    <source>
        <dbReference type="Proteomes" id="UP000722791"/>
    </source>
</evidence>
<feature type="compositionally biased region" description="Basic residues" evidence="3">
    <location>
        <begin position="424"/>
        <end position="437"/>
    </location>
</feature>
<sequence>MGVGAAEKSQTLRDWTTGMVSFDRILSNLKEVTVQRRAEISEDGGTSSSDEELAKQAKVTKQYKAKGAKRKRASPSSDSKTSSSSSSSSDPDETDDSDNGNNGKAASAMVTAETGTAAGHGAKRLKLASHVGRYSKRERAKFVKHYSASDLDAILGGVAGKGGAAAQSDDDVDVGGAGAIANALMPDAMMSFMPVIAEVRAVQRSHGGASSSSSDEEANAEGLAQRRRAAGVSQEAGSAREAITPVTVGKSRPRKDKEQLQEESEPGKKPWWASMFVRAGRMGTIRQELRAGKEHHGKAKINVTGFQEQDQENLYEQAQHGAAHGRQGLGRSDMPKKVAGARWCGTKTKLGDDDDNDECQGNADLKGEISGSGPSSESEDDHVVVVQSKREQAAVATAAAAAGTVAEVLSSGRPATGAAEHACRGKHSGNKQKRAVKNGRNGRDDQEGDPDKHQEDQQSKKLKKKKKKRTSVNMNGTEAGDEVRASRPVPGAACASSAAMGAGNKVGGDSGAVKAKKWRKLVRQLLADAPERRLKLKKLKKQLEVAHGLGSSSEATRADGGSSGMAVVLGQLRSSKKFVVCDRYVTLTQ</sequence>
<dbReference type="Proteomes" id="UP000722791">
    <property type="component" value="Unassembled WGS sequence"/>
</dbReference>
<name>A0A8J4G0F4_9CHLO</name>
<dbReference type="EMBL" id="BNCQ01000018">
    <property type="protein sequence ID" value="GIM05200.1"/>
    <property type="molecule type" value="Genomic_DNA"/>
</dbReference>
<evidence type="ECO:0000256" key="3">
    <source>
        <dbReference type="SAM" id="MobiDB-lite"/>
    </source>
</evidence>
<protein>
    <recommendedName>
        <fullName evidence="4">Cell growth-regulating nucleolar protein-like winged helix domain-containing protein</fullName>
    </recommendedName>
</protein>
<evidence type="ECO:0000256" key="2">
    <source>
        <dbReference type="ARBA" id="ARBA00023242"/>
    </source>
</evidence>
<proteinExistence type="predicted"/>
<keyword evidence="2" id="KW-0539">Nucleus</keyword>
<dbReference type="PANTHER" id="PTHR23149">
    <property type="entry name" value="G PATCH DOMAIN CONTAINING PROTEIN"/>
    <property type="match status" value="1"/>
</dbReference>
<organism evidence="5 6">
    <name type="scientific">Volvox reticuliferus</name>
    <dbReference type="NCBI Taxonomy" id="1737510"/>
    <lineage>
        <taxon>Eukaryota</taxon>
        <taxon>Viridiplantae</taxon>
        <taxon>Chlorophyta</taxon>
        <taxon>core chlorophytes</taxon>
        <taxon>Chlorophyceae</taxon>
        <taxon>CS clade</taxon>
        <taxon>Chlamydomonadales</taxon>
        <taxon>Volvocaceae</taxon>
        <taxon>Volvox</taxon>
    </lineage>
</organism>
<comment type="caution">
    <text evidence="5">The sequence shown here is derived from an EMBL/GenBank/DDBJ whole genome shotgun (WGS) entry which is preliminary data.</text>
</comment>
<feature type="domain" description="Cell growth-regulating nucleolar protein-like winged helix" evidence="4">
    <location>
        <begin position="515"/>
        <end position="588"/>
    </location>
</feature>
<feature type="compositionally biased region" description="Basic residues" evidence="3">
    <location>
        <begin position="61"/>
        <end position="73"/>
    </location>
</feature>
<dbReference type="InterPro" id="IPR058719">
    <property type="entry name" value="WHD_LYAR"/>
</dbReference>
<feature type="region of interest" description="Disordered" evidence="3">
    <location>
        <begin position="407"/>
        <end position="488"/>
    </location>
</feature>
<dbReference type="GO" id="GO:0005730">
    <property type="term" value="C:nucleolus"/>
    <property type="evidence" value="ECO:0007669"/>
    <property type="project" value="TreeGrafter"/>
</dbReference>
<feature type="compositionally biased region" description="Basic and acidic residues" evidence="3">
    <location>
        <begin position="441"/>
        <end position="459"/>
    </location>
</feature>
<dbReference type="InterPro" id="IPR050656">
    <property type="entry name" value="PINX1"/>
</dbReference>
<dbReference type="Pfam" id="PF25879">
    <property type="entry name" value="WHD_LYAR"/>
    <property type="match status" value="1"/>
</dbReference>
<feature type="compositionally biased region" description="Low complexity" evidence="3">
    <location>
        <begin position="74"/>
        <end position="89"/>
    </location>
</feature>
<dbReference type="AlphaFoldDB" id="A0A8J4G0F4"/>
<evidence type="ECO:0000313" key="5">
    <source>
        <dbReference type="EMBL" id="GIM05200.1"/>
    </source>
</evidence>
<feature type="compositionally biased region" description="Basic and acidic residues" evidence="3">
    <location>
        <begin position="255"/>
        <end position="268"/>
    </location>
</feature>
<evidence type="ECO:0000256" key="1">
    <source>
        <dbReference type="ARBA" id="ARBA00004123"/>
    </source>
</evidence>
<comment type="subcellular location">
    <subcellularLocation>
        <location evidence="1">Nucleus</location>
    </subcellularLocation>
</comment>